<sequence>MLILYLLFAAILIDLLFIVPTQWLKVERIHYPCGLGIRILQISDLHVERLRIGCGRLKRLIRQEKPDYIFLTGDFTRNSKYLSKVRQYAEAICSLGIPVFAVLGNHDYKLSAMGLQRLVQMLENAGVKVLRNESTETASVQIIGIDDFTSKKSKVDEAYRLVDSRKPSIVLTHTPELVLHMKRKYTYLMAGHLHGKQFNIPFFFRFVNKGVLAASGIYKGLHQGEYGPFYISAGIGQAGFNARLFIRSEVSIHYL</sequence>
<dbReference type="EMBL" id="SUPK01000008">
    <property type="protein sequence ID" value="TJY40822.1"/>
    <property type="molecule type" value="Genomic_DNA"/>
</dbReference>
<name>A0A4U0FC52_9BACL</name>
<dbReference type="InterPro" id="IPR004843">
    <property type="entry name" value="Calcineurin-like_PHP"/>
</dbReference>
<organism evidence="4 5">
    <name type="scientific">Cohnella pontilimi</name>
    <dbReference type="NCBI Taxonomy" id="2564100"/>
    <lineage>
        <taxon>Bacteria</taxon>
        <taxon>Bacillati</taxon>
        <taxon>Bacillota</taxon>
        <taxon>Bacilli</taxon>
        <taxon>Bacillales</taxon>
        <taxon>Paenibacillaceae</taxon>
        <taxon>Cohnella</taxon>
    </lineage>
</organism>
<dbReference type="InterPro" id="IPR029052">
    <property type="entry name" value="Metallo-depent_PP-like"/>
</dbReference>
<reference evidence="4 5" key="1">
    <citation type="submission" date="2019-04" db="EMBL/GenBank/DDBJ databases">
        <title>Cohnella sp. nov., isolated from soil.</title>
        <authorList>
            <person name="Kim W."/>
        </authorList>
    </citation>
    <scope>NUCLEOTIDE SEQUENCE [LARGE SCALE GENOMIC DNA]</scope>
    <source>
        <strain evidence="4 5">CAU 1483</strain>
    </source>
</reference>
<dbReference type="RefSeq" id="WP_136779012.1">
    <property type="nucleotide sequence ID" value="NZ_SUPK01000008.1"/>
</dbReference>
<dbReference type="GO" id="GO:0046872">
    <property type="term" value="F:metal ion binding"/>
    <property type="evidence" value="ECO:0007669"/>
    <property type="project" value="UniProtKB-KW"/>
</dbReference>
<keyword evidence="1" id="KW-0479">Metal-binding</keyword>
<dbReference type="GO" id="GO:0009245">
    <property type="term" value="P:lipid A biosynthetic process"/>
    <property type="evidence" value="ECO:0007669"/>
    <property type="project" value="TreeGrafter"/>
</dbReference>
<proteinExistence type="predicted"/>
<dbReference type="GO" id="GO:0016020">
    <property type="term" value="C:membrane"/>
    <property type="evidence" value="ECO:0007669"/>
    <property type="project" value="GOC"/>
</dbReference>
<comment type="caution">
    <text evidence="4">The sequence shown here is derived from an EMBL/GenBank/DDBJ whole genome shotgun (WGS) entry which is preliminary data.</text>
</comment>
<keyword evidence="2" id="KW-0378">Hydrolase</keyword>
<evidence type="ECO:0000256" key="1">
    <source>
        <dbReference type="ARBA" id="ARBA00022723"/>
    </source>
</evidence>
<dbReference type="PANTHER" id="PTHR31302:SF31">
    <property type="entry name" value="PHOSPHODIESTERASE YAEI"/>
    <property type="match status" value="1"/>
</dbReference>
<dbReference type="GO" id="GO:0008758">
    <property type="term" value="F:UDP-2,3-diacylglucosamine hydrolase activity"/>
    <property type="evidence" value="ECO:0007669"/>
    <property type="project" value="TreeGrafter"/>
</dbReference>
<evidence type="ECO:0000313" key="4">
    <source>
        <dbReference type="EMBL" id="TJY40822.1"/>
    </source>
</evidence>
<dbReference type="AlphaFoldDB" id="A0A4U0FC52"/>
<dbReference type="SUPFAM" id="SSF56300">
    <property type="entry name" value="Metallo-dependent phosphatases"/>
    <property type="match status" value="1"/>
</dbReference>
<evidence type="ECO:0000256" key="2">
    <source>
        <dbReference type="ARBA" id="ARBA00022801"/>
    </source>
</evidence>
<gene>
    <name evidence="4" type="ORF">E5161_16925</name>
</gene>
<dbReference type="Pfam" id="PF00149">
    <property type="entry name" value="Metallophos"/>
    <property type="match status" value="1"/>
</dbReference>
<accession>A0A4U0FC52</accession>
<protein>
    <submittedName>
        <fullName evidence="4">Metallophosphoesterase</fullName>
    </submittedName>
</protein>
<dbReference type="InterPro" id="IPR051158">
    <property type="entry name" value="Metallophosphoesterase_sf"/>
</dbReference>
<dbReference type="Proteomes" id="UP000309673">
    <property type="component" value="Unassembled WGS sequence"/>
</dbReference>
<evidence type="ECO:0000313" key="5">
    <source>
        <dbReference type="Proteomes" id="UP000309673"/>
    </source>
</evidence>
<dbReference type="PANTHER" id="PTHR31302">
    <property type="entry name" value="TRANSMEMBRANE PROTEIN WITH METALLOPHOSPHOESTERASE DOMAIN-RELATED"/>
    <property type="match status" value="1"/>
</dbReference>
<dbReference type="Gene3D" id="3.60.21.10">
    <property type="match status" value="1"/>
</dbReference>
<evidence type="ECO:0000259" key="3">
    <source>
        <dbReference type="Pfam" id="PF00149"/>
    </source>
</evidence>
<keyword evidence="5" id="KW-1185">Reference proteome</keyword>
<dbReference type="OrthoDB" id="9780884at2"/>
<feature type="domain" description="Calcineurin-like phosphoesterase" evidence="3">
    <location>
        <begin position="37"/>
        <end position="194"/>
    </location>
</feature>